<evidence type="ECO:0000313" key="1">
    <source>
        <dbReference type="EMBL" id="KAK4214483.1"/>
    </source>
</evidence>
<accession>A0AAN6Y9B6</accession>
<dbReference type="EMBL" id="MU858093">
    <property type="protein sequence ID" value="KAK4214483.1"/>
    <property type="molecule type" value="Genomic_DNA"/>
</dbReference>
<evidence type="ECO:0000313" key="2">
    <source>
        <dbReference type="Proteomes" id="UP001301769"/>
    </source>
</evidence>
<gene>
    <name evidence="1" type="ORF">QBC37DRAFT_421245</name>
</gene>
<dbReference type="AlphaFoldDB" id="A0AAN6Y9B6"/>
<organism evidence="1 2">
    <name type="scientific">Rhypophila decipiens</name>
    <dbReference type="NCBI Taxonomy" id="261697"/>
    <lineage>
        <taxon>Eukaryota</taxon>
        <taxon>Fungi</taxon>
        <taxon>Dikarya</taxon>
        <taxon>Ascomycota</taxon>
        <taxon>Pezizomycotina</taxon>
        <taxon>Sordariomycetes</taxon>
        <taxon>Sordariomycetidae</taxon>
        <taxon>Sordariales</taxon>
        <taxon>Naviculisporaceae</taxon>
        <taxon>Rhypophila</taxon>
    </lineage>
</organism>
<reference evidence="1" key="2">
    <citation type="submission" date="2023-05" db="EMBL/GenBank/DDBJ databases">
        <authorList>
            <consortium name="Lawrence Berkeley National Laboratory"/>
            <person name="Steindorff A."/>
            <person name="Hensen N."/>
            <person name="Bonometti L."/>
            <person name="Westerberg I."/>
            <person name="Brannstrom I.O."/>
            <person name="Guillou S."/>
            <person name="Cros-Aarteil S."/>
            <person name="Calhoun S."/>
            <person name="Haridas S."/>
            <person name="Kuo A."/>
            <person name="Mondo S."/>
            <person name="Pangilinan J."/>
            <person name="Riley R."/>
            <person name="Labutti K."/>
            <person name="Andreopoulos B."/>
            <person name="Lipzen A."/>
            <person name="Chen C."/>
            <person name="Yanf M."/>
            <person name="Daum C."/>
            <person name="Ng V."/>
            <person name="Clum A."/>
            <person name="Ohm R."/>
            <person name="Martin F."/>
            <person name="Silar P."/>
            <person name="Natvig D."/>
            <person name="Lalanne C."/>
            <person name="Gautier V."/>
            <person name="Ament-Velasquez S.L."/>
            <person name="Kruys A."/>
            <person name="Hutchinson M.I."/>
            <person name="Powell A.J."/>
            <person name="Barry K."/>
            <person name="Miller A.N."/>
            <person name="Grigoriev I.V."/>
            <person name="Debuchy R."/>
            <person name="Gladieux P."/>
            <person name="Thoren M.H."/>
            <person name="Johannesson H."/>
        </authorList>
    </citation>
    <scope>NUCLEOTIDE SEQUENCE</scope>
    <source>
        <strain evidence="1">PSN293</strain>
    </source>
</reference>
<dbReference type="Proteomes" id="UP001301769">
    <property type="component" value="Unassembled WGS sequence"/>
</dbReference>
<proteinExistence type="predicted"/>
<name>A0AAN6Y9B6_9PEZI</name>
<comment type="caution">
    <text evidence="1">The sequence shown here is derived from an EMBL/GenBank/DDBJ whole genome shotgun (WGS) entry which is preliminary data.</text>
</comment>
<keyword evidence="2" id="KW-1185">Reference proteome</keyword>
<reference evidence="1" key="1">
    <citation type="journal article" date="2023" name="Mol. Phylogenet. Evol.">
        <title>Genome-scale phylogeny and comparative genomics of the fungal order Sordariales.</title>
        <authorList>
            <person name="Hensen N."/>
            <person name="Bonometti L."/>
            <person name="Westerberg I."/>
            <person name="Brannstrom I.O."/>
            <person name="Guillou S."/>
            <person name="Cros-Aarteil S."/>
            <person name="Calhoun S."/>
            <person name="Haridas S."/>
            <person name="Kuo A."/>
            <person name="Mondo S."/>
            <person name="Pangilinan J."/>
            <person name="Riley R."/>
            <person name="LaButti K."/>
            <person name="Andreopoulos B."/>
            <person name="Lipzen A."/>
            <person name="Chen C."/>
            <person name="Yan M."/>
            <person name="Daum C."/>
            <person name="Ng V."/>
            <person name="Clum A."/>
            <person name="Steindorff A."/>
            <person name="Ohm R.A."/>
            <person name="Martin F."/>
            <person name="Silar P."/>
            <person name="Natvig D.O."/>
            <person name="Lalanne C."/>
            <person name="Gautier V."/>
            <person name="Ament-Velasquez S.L."/>
            <person name="Kruys A."/>
            <person name="Hutchinson M.I."/>
            <person name="Powell A.J."/>
            <person name="Barry K."/>
            <person name="Miller A.N."/>
            <person name="Grigoriev I.V."/>
            <person name="Debuchy R."/>
            <person name="Gladieux P."/>
            <person name="Hiltunen Thoren M."/>
            <person name="Johannesson H."/>
        </authorList>
    </citation>
    <scope>NUCLEOTIDE SEQUENCE</scope>
    <source>
        <strain evidence="1">PSN293</strain>
    </source>
</reference>
<evidence type="ECO:0008006" key="3">
    <source>
        <dbReference type="Google" id="ProtNLM"/>
    </source>
</evidence>
<sequence length="284" mass="31166">MAAVIGTAGAIVGLLNAAITLVQQIRQARDRVNGSSRALQDVRTQLEMISTSLELVRDEPRLHTPAVEAQVSAITSIMEELKTFFDVLQAEQEKSKMRQFGHALRSGDKDDKKLSGILARLSGARQELIVRISVVHVGLTGNLIDGFQVAQRVVMEMNENVMRALGTPLCLAELLQARQLDNAEVVTLREEDIEVLGLREDDQNERERYAGAIGDSKNLNWHRNKTGDDAKIMAGNLGLDESEKATVVKASVDNSEFGRGLGVMVGTVGKEGAKSFNENFWKTR</sequence>
<protein>
    <recommendedName>
        <fullName evidence="3">Fungal N-terminal domain-containing protein</fullName>
    </recommendedName>
</protein>